<accession>A0A1Z1DEN2</accession>
<organism evidence="1 2">
    <name type="scientific">Bacillus phage vB_BsuM-Goe2</name>
    <dbReference type="NCBI Taxonomy" id="1933062"/>
    <lineage>
        <taxon>Viruses</taxon>
        <taxon>Duplodnaviria</taxon>
        <taxon>Heunggongvirae</taxon>
        <taxon>Uroviricota</taxon>
        <taxon>Caudoviricetes</taxon>
        <taxon>Herelleviridae</taxon>
        <taxon>Spounavirinae</taxon>
        <taxon>Okubovirus</taxon>
        <taxon>Okubovirus camphawk</taxon>
    </lineage>
</organism>
<name>A0A1Z1DEN2_9CAUD</name>
<evidence type="ECO:0000313" key="1">
    <source>
        <dbReference type="EMBL" id="APZ82396.1"/>
    </source>
</evidence>
<proteinExistence type="predicted"/>
<dbReference type="EMBL" id="KY368639">
    <property type="protein sequence ID" value="APZ82396.1"/>
    <property type="molecule type" value="Genomic_DNA"/>
</dbReference>
<evidence type="ECO:0000313" key="2">
    <source>
        <dbReference type="Proteomes" id="UP000224660"/>
    </source>
</evidence>
<reference evidence="1 2" key="1">
    <citation type="journal article" date="2017" name="Viruses">
        <title>Characterization of Bacillus subtilis Viruses vB_BsuM-Goe2 and vB_BsuM-Goe3.</title>
        <authorList>
            <person name="Willms I.M."/>
            <person name="Hoppert M."/>
            <person name="Hertel R."/>
        </authorList>
    </citation>
    <scope>NUCLEOTIDE SEQUENCE [LARGE SCALE GENOMIC DNA]</scope>
</reference>
<protein>
    <submittedName>
        <fullName evidence="1">Uncharacterized protein</fullName>
    </submittedName>
</protein>
<sequence length="43" mass="5291">MWGHIAHDISIYHDTTGWDEEYDEKWFKMDKYDEVEFDAAYDS</sequence>
<gene>
    <name evidence="1" type="ORF">Goe2_c16000</name>
</gene>
<dbReference type="Proteomes" id="UP000224660">
    <property type="component" value="Segment"/>
</dbReference>